<protein>
    <submittedName>
        <fullName evidence="1">Uncharacterized protein</fullName>
    </submittedName>
</protein>
<dbReference type="Proteomes" id="UP001523262">
    <property type="component" value="Unassembled WGS sequence"/>
</dbReference>
<reference evidence="1 2" key="1">
    <citation type="submission" date="2022-06" db="EMBL/GenBank/DDBJ databases">
        <authorList>
            <person name="Jeon C.O."/>
        </authorList>
    </citation>
    <scope>NUCLEOTIDE SEQUENCE [LARGE SCALE GENOMIC DNA]</scope>
    <source>
        <strain evidence="1 2">KCTC 13943</strain>
    </source>
</reference>
<sequence length="62" mass="6995">MMISISINEFAKSYVKNNKSEDLQEIKKKLKSAVENKRAGAVCITCDSPIWANKKDSCLVFK</sequence>
<organism evidence="1 2">
    <name type="scientific">Neobacillus pocheonensis</name>
    <dbReference type="NCBI Taxonomy" id="363869"/>
    <lineage>
        <taxon>Bacteria</taxon>
        <taxon>Bacillati</taxon>
        <taxon>Bacillota</taxon>
        <taxon>Bacilli</taxon>
        <taxon>Bacillales</taxon>
        <taxon>Bacillaceae</taxon>
        <taxon>Neobacillus</taxon>
    </lineage>
</organism>
<comment type="caution">
    <text evidence="1">The sequence shown here is derived from an EMBL/GenBank/DDBJ whole genome shotgun (WGS) entry which is preliminary data.</text>
</comment>
<evidence type="ECO:0000313" key="2">
    <source>
        <dbReference type="Proteomes" id="UP001523262"/>
    </source>
</evidence>
<accession>A0ABT0W7L5</accession>
<keyword evidence="2" id="KW-1185">Reference proteome</keyword>
<evidence type="ECO:0000313" key="1">
    <source>
        <dbReference type="EMBL" id="MCM2532307.1"/>
    </source>
</evidence>
<name>A0ABT0W7L5_9BACI</name>
<dbReference type="EMBL" id="JAMQCR010000001">
    <property type="protein sequence ID" value="MCM2532307.1"/>
    <property type="molecule type" value="Genomic_DNA"/>
</dbReference>
<proteinExistence type="predicted"/>
<gene>
    <name evidence="1" type="ORF">NDK43_07760</name>
</gene>